<dbReference type="NCBIfam" id="TIGR03560">
    <property type="entry name" value="F420_Rv1855c"/>
    <property type="match status" value="1"/>
</dbReference>
<reference evidence="6" key="1">
    <citation type="submission" date="2022-10" db="EMBL/GenBank/DDBJ databases">
        <title>The WGS of Solirubrobacter sp. CPCC 204708.</title>
        <authorList>
            <person name="Jiang Z."/>
        </authorList>
    </citation>
    <scope>NUCLEOTIDE SEQUENCE</scope>
    <source>
        <strain evidence="6">CPCC 204708</strain>
    </source>
</reference>
<evidence type="ECO:0000256" key="2">
    <source>
        <dbReference type="ARBA" id="ARBA00022643"/>
    </source>
</evidence>
<dbReference type="RefSeq" id="WP_202952078.1">
    <property type="nucleotide sequence ID" value="NZ_JAPCID010000027.1"/>
</dbReference>
<dbReference type="SUPFAM" id="SSF51679">
    <property type="entry name" value="Bacterial luciferase-like"/>
    <property type="match status" value="1"/>
</dbReference>
<keyword evidence="7" id="KW-1185">Reference proteome</keyword>
<keyword evidence="4" id="KW-0503">Monooxygenase</keyword>
<dbReference type="InterPro" id="IPR036661">
    <property type="entry name" value="Luciferase-like_sf"/>
</dbReference>
<evidence type="ECO:0000256" key="3">
    <source>
        <dbReference type="ARBA" id="ARBA00023002"/>
    </source>
</evidence>
<dbReference type="InterPro" id="IPR019952">
    <property type="entry name" value="F420_OxRdatse_Rv1855c_pred"/>
</dbReference>
<evidence type="ECO:0000256" key="4">
    <source>
        <dbReference type="ARBA" id="ARBA00023033"/>
    </source>
</evidence>
<feature type="domain" description="Luciferase-like" evidence="5">
    <location>
        <begin position="18"/>
        <end position="261"/>
    </location>
</feature>
<dbReference type="Pfam" id="PF00296">
    <property type="entry name" value="Bac_luciferase"/>
    <property type="match status" value="1"/>
</dbReference>
<keyword evidence="2" id="KW-0288">FMN</keyword>
<dbReference type="PANTHER" id="PTHR42847">
    <property type="entry name" value="ALKANESULFONATE MONOOXYGENASE"/>
    <property type="match status" value="1"/>
</dbReference>
<name>A0ABT4RM53_9ACTN</name>
<evidence type="ECO:0000259" key="5">
    <source>
        <dbReference type="Pfam" id="PF00296"/>
    </source>
</evidence>
<protein>
    <submittedName>
        <fullName evidence="6">LLM class F420-dependent oxidoreductase</fullName>
    </submittedName>
</protein>
<organism evidence="6 7">
    <name type="scientific">Solirubrobacter deserti</name>
    <dbReference type="NCBI Taxonomy" id="2282478"/>
    <lineage>
        <taxon>Bacteria</taxon>
        <taxon>Bacillati</taxon>
        <taxon>Actinomycetota</taxon>
        <taxon>Thermoleophilia</taxon>
        <taxon>Solirubrobacterales</taxon>
        <taxon>Solirubrobacteraceae</taxon>
        <taxon>Solirubrobacter</taxon>
    </lineage>
</organism>
<gene>
    <name evidence="6" type="ORF">OJ962_19090</name>
</gene>
<comment type="caution">
    <text evidence="6">The sequence shown here is derived from an EMBL/GenBank/DDBJ whole genome shotgun (WGS) entry which is preliminary data.</text>
</comment>
<dbReference type="PANTHER" id="PTHR42847:SF8">
    <property type="entry name" value="CONSERVED PROTEIN"/>
    <property type="match status" value="1"/>
</dbReference>
<dbReference type="InterPro" id="IPR050172">
    <property type="entry name" value="SsuD_RutA_monooxygenase"/>
</dbReference>
<dbReference type="InterPro" id="IPR011251">
    <property type="entry name" value="Luciferase-like_dom"/>
</dbReference>
<evidence type="ECO:0000313" key="7">
    <source>
        <dbReference type="Proteomes" id="UP001147700"/>
    </source>
</evidence>
<dbReference type="Proteomes" id="UP001147700">
    <property type="component" value="Unassembled WGS sequence"/>
</dbReference>
<accession>A0ABT4RM53</accession>
<dbReference type="EMBL" id="JAPCID010000027">
    <property type="protein sequence ID" value="MDA0139614.1"/>
    <property type="molecule type" value="Genomic_DNA"/>
</dbReference>
<evidence type="ECO:0000313" key="6">
    <source>
        <dbReference type="EMBL" id="MDA0139614.1"/>
    </source>
</evidence>
<dbReference type="Gene3D" id="3.20.20.30">
    <property type="entry name" value="Luciferase-like domain"/>
    <property type="match status" value="1"/>
</dbReference>
<sequence length="320" mass="34247">MRAPFQLDLHVPNFNYPDVAPGALFEKLVEIATAAEESGFSSLSLMDHLHQIGPVGPPENHMFDGNTMLAAIAARTSSIHLGLLVGGVTYRNPALVAKITTTLDVISGGRAVLGLGAAWFEDEHKAYGYEFPPLKTRFEYLEDALQICRALFTQDVATVRGKHFHVEGAFNNPKPIRGDIPILIGGSGERKTLRFVAQYADGSNLFGDVERVKHLLGVLEGHCEDVGRDPAEITKTRMGSVYIASTHDDAEAKFQAATGGSEQARAGAFVGDPGEVAEQVQAYLDAGLDGITITLPDVHDVETVRLAGETLGAVIGTRTA</sequence>
<proteinExistence type="predicted"/>
<keyword evidence="3" id="KW-0560">Oxidoreductase</keyword>
<evidence type="ECO:0000256" key="1">
    <source>
        <dbReference type="ARBA" id="ARBA00022630"/>
    </source>
</evidence>
<keyword evidence="1" id="KW-0285">Flavoprotein</keyword>